<dbReference type="GO" id="GO:0003723">
    <property type="term" value="F:RNA binding"/>
    <property type="evidence" value="ECO:0007669"/>
    <property type="project" value="UniProtKB-UniRule"/>
</dbReference>
<feature type="binding site" evidence="9">
    <location>
        <position position="208"/>
    </location>
    <ligand>
        <name>ATP</name>
        <dbReference type="ChEBI" id="CHEBI:30616"/>
    </ligand>
</feature>
<evidence type="ECO:0000256" key="6">
    <source>
        <dbReference type="ARBA" id="ARBA00022884"/>
    </source>
</evidence>
<keyword evidence="3 9" id="KW-0378">Hydrolase</keyword>
<feature type="binding site" evidence="9">
    <location>
        <begin position="165"/>
        <end position="170"/>
    </location>
    <ligand>
        <name>ATP</name>
        <dbReference type="ChEBI" id="CHEBI:30616"/>
    </ligand>
</feature>
<dbReference type="GO" id="GO:0016787">
    <property type="term" value="F:hydrolase activity"/>
    <property type="evidence" value="ECO:0007669"/>
    <property type="project" value="UniProtKB-KW"/>
</dbReference>
<accession>A0A1F5F3K7</accession>
<gene>
    <name evidence="9" type="primary">rho</name>
    <name evidence="13" type="ORF">A2228_03830</name>
</gene>
<keyword evidence="6 9" id="KW-0694">RNA-binding</keyword>
<evidence type="ECO:0000256" key="4">
    <source>
        <dbReference type="ARBA" id="ARBA00022806"/>
    </source>
</evidence>
<dbReference type="AlphaFoldDB" id="A0A1F5F3K7"/>
<dbReference type="InterPro" id="IPR011113">
    <property type="entry name" value="Rho_RNA-bd"/>
</dbReference>
<dbReference type="Gene3D" id="2.40.50.140">
    <property type="entry name" value="Nucleic acid-binding proteins"/>
    <property type="match status" value="1"/>
</dbReference>
<dbReference type="InterPro" id="IPR041703">
    <property type="entry name" value="Rho_factor_ATP-bd"/>
</dbReference>
<dbReference type="Proteomes" id="UP000176191">
    <property type="component" value="Unassembled WGS sequence"/>
</dbReference>
<dbReference type="Pfam" id="PF00006">
    <property type="entry name" value="ATP-synt_ab"/>
    <property type="match status" value="1"/>
</dbReference>
<evidence type="ECO:0000256" key="11">
    <source>
        <dbReference type="PROSITE-ProRule" id="PRU01203"/>
    </source>
</evidence>
<evidence type="ECO:0000256" key="1">
    <source>
        <dbReference type="ARBA" id="ARBA00022472"/>
    </source>
</evidence>
<evidence type="ECO:0000256" key="9">
    <source>
        <dbReference type="HAMAP-Rule" id="MF_01884"/>
    </source>
</evidence>
<evidence type="ECO:0000259" key="12">
    <source>
        <dbReference type="PROSITE" id="PS51856"/>
    </source>
</evidence>
<dbReference type="EC" id="3.6.4.-" evidence="9 10"/>
<name>A0A1F5F3K7_9BACT</name>
<evidence type="ECO:0000256" key="2">
    <source>
        <dbReference type="ARBA" id="ARBA00022741"/>
    </source>
</evidence>
<evidence type="ECO:0000256" key="10">
    <source>
        <dbReference type="NCBIfam" id="TIGR00767"/>
    </source>
</evidence>
<dbReference type="HAMAP" id="MF_01884">
    <property type="entry name" value="Rho"/>
    <property type="match status" value="1"/>
</dbReference>
<dbReference type="GO" id="GO:0008186">
    <property type="term" value="F:ATP-dependent activity, acting on RNA"/>
    <property type="evidence" value="ECO:0007669"/>
    <property type="project" value="UniProtKB-UniRule"/>
</dbReference>
<proteinExistence type="inferred from homology"/>
<evidence type="ECO:0000256" key="7">
    <source>
        <dbReference type="ARBA" id="ARBA00023015"/>
    </source>
</evidence>
<dbReference type="SUPFAM" id="SSF52540">
    <property type="entry name" value="P-loop containing nucleoside triphosphate hydrolases"/>
    <property type="match status" value="1"/>
</dbReference>
<dbReference type="GO" id="GO:0006353">
    <property type="term" value="P:DNA-templated transcription termination"/>
    <property type="evidence" value="ECO:0007669"/>
    <property type="project" value="UniProtKB-UniRule"/>
</dbReference>
<dbReference type="PANTHER" id="PTHR46425">
    <property type="entry name" value="TRANSCRIPTION TERMINATION FACTOR RHO"/>
    <property type="match status" value="1"/>
</dbReference>
<protein>
    <recommendedName>
        <fullName evidence="9 10">Transcription termination factor Rho</fullName>
        <ecNumber evidence="9 10">3.6.4.-</ecNumber>
    </recommendedName>
    <alternativeName>
        <fullName evidence="9">ATP-dependent helicase Rho</fullName>
    </alternativeName>
</protein>
<dbReference type="Pfam" id="PF07497">
    <property type="entry name" value="Rho_RNA_bind"/>
    <property type="match status" value="1"/>
</dbReference>
<comment type="similarity">
    <text evidence="9 11">Belongs to the Rho family.</text>
</comment>
<evidence type="ECO:0000256" key="3">
    <source>
        <dbReference type="ARBA" id="ARBA00022801"/>
    </source>
</evidence>
<keyword evidence="1 9" id="KW-0806">Transcription termination</keyword>
<dbReference type="GO" id="GO:0004386">
    <property type="term" value="F:helicase activity"/>
    <property type="evidence" value="ECO:0007669"/>
    <property type="project" value="UniProtKB-UniRule"/>
</dbReference>
<dbReference type="PROSITE" id="PS51856">
    <property type="entry name" value="RHO_RNA_BD"/>
    <property type="match status" value="1"/>
</dbReference>
<dbReference type="InterPro" id="IPR027417">
    <property type="entry name" value="P-loop_NTPase"/>
</dbReference>
<organism evidence="13 14">
    <name type="scientific">Candidatus Collierbacteria bacterium RIFOXYA2_FULL_46_10</name>
    <dbReference type="NCBI Taxonomy" id="1817726"/>
    <lineage>
        <taxon>Bacteria</taxon>
        <taxon>Candidatus Collieribacteriota</taxon>
    </lineage>
</organism>
<evidence type="ECO:0000313" key="14">
    <source>
        <dbReference type="Proteomes" id="UP000176191"/>
    </source>
</evidence>
<dbReference type="InterPro" id="IPR003593">
    <property type="entry name" value="AAA+_ATPase"/>
</dbReference>
<dbReference type="InterPro" id="IPR004665">
    <property type="entry name" value="Term_rho"/>
</dbReference>
<evidence type="ECO:0000256" key="5">
    <source>
        <dbReference type="ARBA" id="ARBA00022840"/>
    </source>
</evidence>
<dbReference type="CDD" id="cd01128">
    <property type="entry name" value="rho_factor_C"/>
    <property type="match status" value="1"/>
</dbReference>
<dbReference type="PANTHER" id="PTHR46425:SF1">
    <property type="entry name" value="TRANSCRIPTION TERMINATION FACTOR RHO"/>
    <property type="match status" value="1"/>
</dbReference>
<dbReference type="InterPro" id="IPR012340">
    <property type="entry name" value="NA-bd_OB-fold"/>
</dbReference>
<dbReference type="GO" id="GO:0005524">
    <property type="term" value="F:ATP binding"/>
    <property type="evidence" value="ECO:0007669"/>
    <property type="project" value="UniProtKB-UniRule"/>
</dbReference>
<keyword evidence="2 9" id="KW-0547">Nucleotide-binding</keyword>
<dbReference type="NCBIfam" id="TIGR00767">
    <property type="entry name" value="rho"/>
    <property type="match status" value="1"/>
</dbReference>
<evidence type="ECO:0000256" key="8">
    <source>
        <dbReference type="ARBA" id="ARBA00023163"/>
    </source>
</evidence>
<dbReference type="EMBL" id="MFAK01000038">
    <property type="protein sequence ID" value="OGD74255.1"/>
    <property type="molecule type" value="Genomic_DNA"/>
</dbReference>
<keyword evidence="8 9" id="KW-0804">Transcription</keyword>
<comment type="function">
    <text evidence="9">Facilitates transcription termination by a mechanism that involves Rho binding to the nascent RNA, activation of Rho's RNA-dependent ATPase activity, and release of the mRNA from the DNA template.</text>
</comment>
<comment type="caution">
    <text evidence="9">Lacks conserved residue(s) required for the propagation of feature annotation.</text>
</comment>
<dbReference type="NCBIfam" id="NF006886">
    <property type="entry name" value="PRK09376.1"/>
    <property type="match status" value="1"/>
</dbReference>
<keyword evidence="5 9" id="KW-0067">ATP-binding</keyword>
<dbReference type="Gene3D" id="3.40.50.300">
    <property type="entry name" value="P-loop containing nucleotide triphosphate hydrolases"/>
    <property type="match status" value="1"/>
</dbReference>
<dbReference type="SMART" id="SM00382">
    <property type="entry name" value="AAA"/>
    <property type="match status" value="1"/>
</dbReference>
<comment type="subunit">
    <text evidence="9">Homohexamer. The homohexamer assembles into an open ring structure.</text>
</comment>
<sequence>MEVGMPAVAKKKQEEVTAQPSLVVPVAQTVRPTFAPRPQTYVAPQNTQPIENIVGYLDDSPDGHGVLRPHFSPSERDVYISSMVVRRLGLRPGDYVEGTARKPKENERYWGLATVNKINNKPPSELYKRVKFHNLTPIYPNQKIKLEMGQQPLSNRLIDLVAPIGRGQRGMIVAQPKAGKTTIMKDMVTGIAANYPEIHLMTVLIGERPEEVTDIKRHLEKVTEKSEMRGECAASNFDEPAEDQTRVAEIALERAKRLVEEGRDVVILLDSITRLARAYNLAIPTSGRTLSGGFDPAALYPPKRFFGAARKMEDGGSLTIIGTALVDTGSRMDELIYEEFKGTGNMELVLDRRLSERRIFPAIDVYKSGTRREDLLFTGTEYQNIVVLRRMVDMLGDDERTSVLVERLGKTKSNKEFLATLKEG</sequence>
<dbReference type="InterPro" id="IPR000194">
    <property type="entry name" value="ATPase_F1/V1/A1_a/bsu_nucl-bd"/>
</dbReference>
<keyword evidence="7 9" id="KW-0805">Transcription regulation</keyword>
<reference evidence="13 14" key="1">
    <citation type="journal article" date="2016" name="Nat. Commun.">
        <title>Thousands of microbial genomes shed light on interconnected biogeochemical processes in an aquifer system.</title>
        <authorList>
            <person name="Anantharaman K."/>
            <person name="Brown C.T."/>
            <person name="Hug L.A."/>
            <person name="Sharon I."/>
            <person name="Castelle C.J."/>
            <person name="Probst A.J."/>
            <person name="Thomas B.C."/>
            <person name="Singh A."/>
            <person name="Wilkins M.J."/>
            <person name="Karaoz U."/>
            <person name="Brodie E.L."/>
            <person name="Williams K.H."/>
            <person name="Hubbard S.S."/>
            <person name="Banfield J.F."/>
        </authorList>
    </citation>
    <scope>NUCLEOTIDE SEQUENCE [LARGE SCALE GENOMIC DNA]</scope>
</reference>
<feature type="binding site" evidence="9">
    <location>
        <begin position="177"/>
        <end position="182"/>
    </location>
    <ligand>
        <name>ATP</name>
        <dbReference type="ChEBI" id="CHEBI:30616"/>
    </ligand>
</feature>
<comment type="caution">
    <text evidence="13">The sequence shown here is derived from an EMBL/GenBank/DDBJ whole genome shotgun (WGS) entry which is preliminary data.</text>
</comment>
<dbReference type="SUPFAM" id="SSF50249">
    <property type="entry name" value="Nucleic acid-binding proteins"/>
    <property type="match status" value="1"/>
</dbReference>
<feature type="domain" description="Rho RNA-BD" evidence="12">
    <location>
        <begin position="50"/>
        <end position="122"/>
    </location>
</feature>
<keyword evidence="4 9" id="KW-0347">Helicase</keyword>
<evidence type="ECO:0000313" key="13">
    <source>
        <dbReference type="EMBL" id="OGD74255.1"/>
    </source>
</evidence>